<reference evidence="4 5" key="1">
    <citation type="submission" date="2020-05" db="EMBL/GenBank/DDBJ databases">
        <title>Identification and distribution of gene clusters putatively required for synthesis of sphingolipid metabolism inhibitors in phylogenetically diverse species of the filamentous fungus Fusarium.</title>
        <authorList>
            <person name="Kim H.-S."/>
            <person name="Busman M."/>
            <person name="Brown D.W."/>
            <person name="Divon H."/>
            <person name="Uhlig S."/>
            <person name="Proctor R.H."/>
        </authorList>
    </citation>
    <scope>NUCLEOTIDE SEQUENCE [LARGE SCALE GENOMIC DNA]</scope>
    <source>
        <strain evidence="4 5">NRRL 20693</strain>
    </source>
</reference>
<feature type="domain" description="Zn(2)-C6 fungal-type" evidence="3">
    <location>
        <begin position="28"/>
        <end position="58"/>
    </location>
</feature>
<organism evidence="4 5">
    <name type="scientific">Fusarium heterosporum</name>
    <dbReference type="NCBI Taxonomy" id="42747"/>
    <lineage>
        <taxon>Eukaryota</taxon>
        <taxon>Fungi</taxon>
        <taxon>Dikarya</taxon>
        <taxon>Ascomycota</taxon>
        <taxon>Pezizomycotina</taxon>
        <taxon>Sordariomycetes</taxon>
        <taxon>Hypocreomycetidae</taxon>
        <taxon>Hypocreales</taxon>
        <taxon>Nectriaceae</taxon>
        <taxon>Fusarium</taxon>
        <taxon>Fusarium heterosporum species complex</taxon>
    </lineage>
</organism>
<keyword evidence="5" id="KW-1185">Reference proteome</keyword>
<comment type="caution">
    <text evidence="4">The sequence shown here is derived from an EMBL/GenBank/DDBJ whole genome shotgun (WGS) entry which is preliminary data.</text>
</comment>
<dbReference type="Gene3D" id="4.10.240.10">
    <property type="entry name" value="Zn(2)-C6 fungal-type DNA-binding domain"/>
    <property type="match status" value="1"/>
</dbReference>
<sequence>MNDDGSDTATVRSSGAKPRRAHKKAKTGCADCRKRRVKCSEEKPQCRACCRRGVECHYPSFPARSLSSGPSPATDETSPNFSLRYTTDAARYHNEGLQGFKRVMHQRSDDVADALFAWSSLNLFYVFAISGRLGKGIWEESGAVDRKDRLLGKNYIPMIRGIQAVLTPSYDILSQGALRELLILGNWDDIDPDKQLDAEDQYFCLTREAWKNNPDAATYEETLHILRRCRMFMAQFSNMNDKVLEESSCNRSWQGAFLFVPLTPERYFTLLQQRQPPALVLYAFYGALLHSTNDSWFMEGWGYDIVEVVDDLLGSYWRHWIAWPLEVVGLQIKT</sequence>
<evidence type="ECO:0000259" key="3">
    <source>
        <dbReference type="PROSITE" id="PS50048"/>
    </source>
</evidence>
<dbReference type="GO" id="GO:0008270">
    <property type="term" value="F:zinc ion binding"/>
    <property type="evidence" value="ECO:0007669"/>
    <property type="project" value="InterPro"/>
</dbReference>
<evidence type="ECO:0000313" key="4">
    <source>
        <dbReference type="EMBL" id="KAF5667246.1"/>
    </source>
</evidence>
<feature type="compositionally biased region" description="Basic residues" evidence="2">
    <location>
        <begin position="17"/>
        <end position="26"/>
    </location>
</feature>
<evidence type="ECO:0000313" key="5">
    <source>
        <dbReference type="Proteomes" id="UP000567885"/>
    </source>
</evidence>
<dbReference type="PANTHER" id="PTHR47784:SF5">
    <property type="entry name" value="STEROL UPTAKE CONTROL PROTEIN 2"/>
    <property type="match status" value="1"/>
</dbReference>
<dbReference type="InterPro" id="IPR001138">
    <property type="entry name" value="Zn2Cys6_DnaBD"/>
</dbReference>
<protein>
    <submittedName>
        <fullName evidence="4">UPC2-like regulatory protein</fullName>
    </submittedName>
</protein>
<dbReference type="PROSITE" id="PS50048">
    <property type="entry name" value="ZN2_CY6_FUNGAL_2"/>
    <property type="match status" value="1"/>
</dbReference>
<dbReference type="Proteomes" id="UP000567885">
    <property type="component" value="Unassembled WGS sequence"/>
</dbReference>
<dbReference type="InterPro" id="IPR053157">
    <property type="entry name" value="Sterol_Uptake_Regulator"/>
</dbReference>
<dbReference type="SMART" id="SM00066">
    <property type="entry name" value="GAL4"/>
    <property type="match status" value="1"/>
</dbReference>
<dbReference type="SUPFAM" id="SSF57701">
    <property type="entry name" value="Zn2/Cys6 DNA-binding domain"/>
    <property type="match status" value="1"/>
</dbReference>
<accession>A0A8H5WPC4</accession>
<evidence type="ECO:0000256" key="1">
    <source>
        <dbReference type="ARBA" id="ARBA00023242"/>
    </source>
</evidence>
<dbReference type="Pfam" id="PF00172">
    <property type="entry name" value="Zn_clus"/>
    <property type="match status" value="1"/>
</dbReference>
<evidence type="ECO:0000256" key="2">
    <source>
        <dbReference type="SAM" id="MobiDB-lite"/>
    </source>
</evidence>
<dbReference type="PANTHER" id="PTHR47784">
    <property type="entry name" value="STEROL UPTAKE CONTROL PROTEIN 2"/>
    <property type="match status" value="1"/>
</dbReference>
<dbReference type="PROSITE" id="PS00463">
    <property type="entry name" value="ZN2_CY6_FUNGAL_1"/>
    <property type="match status" value="1"/>
</dbReference>
<keyword evidence="1" id="KW-0539">Nucleus</keyword>
<dbReference type="OrthoDB" id="3546279at2759"/>
<dbReference type="PRINTS" id="PR00755">
    <property type="entry name" value="AFLATOXINBRP"/>
</dbReference>
<dbReference type="EMBL" id="JAAGWQ010000103">
    <property type="protein sequence ID" value="KAF5667246.1"/>
    <property type="molecule type" value="Genomic_DNA"/>
</dbReference>
<dbReference type="AlphaFoldDB" id="A0A8H5WPC4"/>
<feature type="region of interest" description="Disordered" evidence="2">
    <location>
        <begin position="1"/>
        <end position="31"/>
    </location>
</feature>
<dbReference type="GO" id="GO:0001228">
    <property type="term" value="F:DNA-binding transcription activator activity, RNA polymerase II-specific"/>
    <property type="evidence" value="ECO:0007669"/>
    <property type="project" value="TreeGrafter"/>
</dbReference>
<gene>
    <name evidence="4" type="ORF">FHETE_5949</name>
</gene>
<dbReference type="CDD" id="cd00067">
    <property type="entry name" value="GAL4"/>
    <property type="match status" value="1"/>
</dbReference>
<dbReference type="InterPro" id="IPR036864">
    <property type="entry name" value="Zn2-C6_fun-type_DNA-bd_sf"/>
</dbReference>
<name>A0A8H5WPC4_FUSHE</name>
<proteinExistence type="predicted"/>